<reference evidence="2" key="1">
    <citation type="submission" date="2015-07" db="EMBL/GenBank/DDBJ databases">
        <authorList>
            <person name="Rodrigo-Torres Lidia"/>
            <person name="Arahal R.David."/>
        </authorList>
    </citation>
    <scope>NUCLEOTIDE SEQUENCE [LARGE SCALE GENOMIC DNA]</scope>
    <source>
        <strain evidence="2">CECT 5096</strain>
    </source>
</reference>
<evidence type="ECO:0000313" key="2">
    <source>
        <dbReference type="Proteomes" id="UP000049983"/>
    </source>
</evidence>
<sequence length="37" mass="4141">MRDLGDCESYLTINFNTLHIIGGHSFVVIVHHESATL</sequence>
<name>A0A0M7A8X9_9HYPH</name>
<organism evidence="1 2">
    <name type="scientific">Roseibium album</name>
    <dbReference type="NCBI Taxonomy" id="311410"/>
    <lineage>
        <taxon>Bacteria</taxon>
        <taxon>Pseudomonadati</taxon>
        <taxon>Pseudomonadota</taxon>
        <taxon>Alphaproteobacteria</taxon>
        <taxon>Hyphomicrobiales</taxon>
        <taxon>Stappiaceae</taxon>
        <taxon>Roseibium</taxon>
    </lineage>
</organism>
<dbReference type="EMBL" id="CXWC01000002">
    <property type="protein sequence ID" value="CTQ66512.1"/>
    <property type="molecule type" value="Genomic_DNA"/>
</dbReference>
<dbReference type="AlphaFoldDB" id="A0A0M7A8X9"/>
<gene>
    <name evidence="1" type="ORF">LA5096_01126</name>
</gene>
<dbReference type="STRING" id="311410.LA5095_02270"/>
<dbReference type="Proteomes" id="UP000049983">
    <property type="component" value="Unassembled WGS sequence"/>
</dbReference>
<proteinExistence type="predicted"/>
<keyword evidence="2" id="KW-1185">Reference proteome</keyword>
<evidence type="ECO:0000313" key="1">
    <source>
        <dbReference type="EMBL" id="CTQ66512.1"/>
    </source>
</evidence>
<accession>A0A0M7A8X9</accession>
<protein>
    <submittedName>
        <fullName evidence="1">Uncharacterized protein</fullName>
    </submittedName>
</protein>